<gene>
    <name evidence="2" type="ordered locus">Kkor_0573</name>
</gene>
<dbReference type="HOGENOM" id="CLU_1832466_0_0_6"/>
<feature type="transmembrane region" description="Helical" evidence="1">
    <location>
        <begin position="53"/>
        <end position="75"/>
    </location>
</feature>
<feature type="transmembrane region" description="Helical" evidence="1">
    <location>
        <begin position="12"/>
        <end position="33"/>
    </location>
</feature>
<dbReference type="KEGG" id="kko:Kkor_0573"/>
<feature type="transmembrane region" description="Helical" evidence="1">
    <location>
        <begin position="87"/>
        <end position="106"/>
    </location>
</feature>
<reference evidence="2 3" key="1">
    <citation type="journal article" date="2009" name="Stand. Genomic Sci.">
        <title>Complete genome sequence of Kangiella koreensis type strain (SW-125).</title>
        <authorList>
            <person name="Han C."/>
            <person name="Sikorski J."/>
            <person name="Lapidus A."/>
            <person name="Nolan M."/>
            <person name="Glavina Del Rio T."/>
            <person name="Tice H."/>
            <person name="Cheng J.F."/>
            <person name="Lucas S."/>
            <person name="Chen F."/>
            <person name="Copeland A."/>
            <person name="Ivanova N."/>
            <person name="Mavromatis K."/>
            <person name="Ovchinnikova G."/>
            <person name="Pati A."/>
            <person name="Bruce D."/>
            <person name="Goodwin L."/>
            <person name="Pitluck S."/>
            <person name="Chen A."/>
            <person name="Palaniappan K."/>
            <person name="Land M."/>
            <person name="Hauser L."/>
            <person name="Chang Y.J."/>
            <person name="Jeffries C.D."/>
            <person name="Chain P."/>
            <person name="Saunders E."/>
            <person name="Brettin T."/>
            <person name="Goker M."/>
            <person name="Tindall B.J."/>
            <person name="Bristow J."/>
            <person name="Eisen J.A."/>
            <person name="Markowitz V."/>
            <person name="Hugenholtz P."/>
            <person name="Kyrpides N.C."/>
            <person name="Klenk H.P."/>
            <person name="Detter J.C."/>
        </authorList>
    </citation>
    <scope>NUCLEOTIDE SEQUENCE [LARGE SCALE GENOMIC DNA]</scope>
    <source>
        <strain evidence="3">DSM 16069 / KCTC 12182 / SW-125</strain>
    </source>
</reference>
<organism evidence="2 3">
    <name type="scientific">Kangiella koreensis (strain DSM 16069 / JCM 12317 / KCTC 12182 / SW-125)</name>
    <dbReference type="NCBI Taxonomy" id="523791"/>
    <lineage>
        <taxon>Bacteria</taxon>
        <taxon>Pseudomonadati</taxon>
        <taxon>Pseudomonadota</taxon>
        <taxon>Gammaproteobacteria</taxon>
        <taxon>Kangiellales</taxon>
        <taxon>Kangiellaceae</taxon>
        <taxon>Kangiella</taxon>
    </lineage>
</organism>
<keyword evidence="3" id="KW-1185">Reference proteome</keyword>
<proteinExistence type="predicted"/>
<evidence type="ECO:0000313" key="2">
    <source>
        <dbReference type="EMBL" id="ACV25993.1"/>
    </source>
</evidence>
<dbReference type="STRING" id="523791.Kkor_0573"/>
<protein>
    <submittedName>
        <fullName evidence="2">Uncharacterized protein</fullName>
    </submittedName>
</protein>
<name>C7R8Y0_KANKD</name>
<keyword evidence="1" id="KW-1133">Transmembrane helix</keyword>
<dbReference type="Proteomes" id="UP000001231">
    <property type="component" value="Chromosome"/>
</dbReference>
<keyword evidence="1" id="KW-0812">Transmembrane</keyword>
<sequence>MMSISLAKRWLQILAMIHIVGGLLLPLMIYTPLATPYFDHLQTVFPDSNPESLRFLIGVFGPTVASWGLLFFYAIGKAFESQTRKDWWLLVSAALVWAVLDTAFSIANNVFAHLYLNGGVLILFLLPLFLAKYHFRAKTS</sequence>
<dbReference type="RefSeq" id="WP_012800507.1">
    <property type="nucleotide sequence ID" value="NC_013166.1"/>
</dbReference>
<accession>C7R8Y0</accession>
<dbReference type="AlphaFoldDB" id="C7R8Y0"/>
<evidence type="ECO:0000313" key="3">
    <source>
        <dbReference type="Proteomes" id="UP000001231"/>
    </source>
</evidence>
<keyword evidence="1" id="KW-0472">Membrane</keyword>
<dbReference type="EMBL" id="CP001707">
    <property type="protein sequence ID" value="ACV25993.1"/>
    <property type="molecule type" value="Genomic_DNA"/>
</dbReference>
<feature type="transmembrane region" description="Helical" evidence="1">
    <location>
        <begin position="112"/>
        <end position="131"/>
    </location>
</feature>
<dbReference type="eggNOG" id="ENOG502ZFK4">
    <property type="taxonomic scope" value="Bacteria"/>
</dbReference>
<evidence type="ECO:0000256" key="1">
    <source>
        <dbReference type="SAM" id="Phobius"/>
    </source>
</evidence>
<dbReference type="InParanoid" id="C7R8Y0"/>